<gene>
    <name evidence="2" type="ORF">DLJ59_21170</name>
</gene>
<feature type="domain" description="Anti-bacteriophage protein A/HamA C-terminal" evidence="1">
    <location>
        <begin position="32"/>
        <end position="258"/>
    </location>
</feature>
<dbReference type="OrthoDB" id="322261at2"/>
<organism evidence="2 3">
    <name type="scientific">Micromonospora inaquosa</name>
    <dbReference type="NCBI Taxonomy" id="2203716"/>
    <lineage>
        <taxon>Bacteria</taxon>
        <taxon>Bacillati</taxon>
        <taxon>Actinomycetota</taxon>
        <taxon>Actinomycetes</taxon>
        <taxon>Micromonosporales</taxon>
        <taxon>Micromonosporaceae</taxon>
        <taxon>Micromonospora</taxon>
    </lineage>
</organism>
<evidence type="ECO:0000259" key="1">
    <source>
        <dbReference type="Pfam" id="PF08878"/>
    </source>
</evidence>
<dbReference type="EMBL" id="QGSZ01000241">
    <property type="protein sequence ID" value="RQX00502.1"/>
    <property type="molecule type" value="Genomic_DNA"/>
</dbReference>
<reference evidence="2 3" key="1">
    <citation type="submission" date="2018-05" db="EMBL/GenBank/DDBJ databases">
        <title>Micromonospora from Atacama Desert.</title>
        <authorList>
            <person name="Carro L."/>
            <person name="Goodfellow M."/>
            <person name="Klenk H.-P."/>
        </authorList>
    </citation>
    <scope>NUCLEOTIDE SEQUENCE [LARGE SCALE GENOMIC DNA]</scope>
    <source>
        <strain evidence="2 3">LB39</strain>
    </source>
</reference>
<dbReference type="RefSeq" id="WP_124774365.1">
    <property type="nucleotide sequence ID" value="NZ_QGSZ01000241.1"/>
</dbReference>
<dbReference type="AlphaFoldDB" id="A0A3N9WHW8"/>
<proteinExistence type="predicted"/>
<name>A0A3N9WHW8_9ACTN</name>
<dbReference type="Proteomes" id="UP000282312">
    <property type="component" value="Unassembled WGS sequence"/>
</dbReference>
<sequence>MRELGIDLAQVRTFFVEDPEQAFVLIRVPVDAADHWADLLGVPARRCYVSDGNAAANVARTGQPLSAVIAAKTPDPGSVMAGDFGEILTALFLAASAHPADVYDPKKWRLKQDRTKPAPYSDVVQLILPEWPKSSPNDRLVCAEVKTKSTDGKSTPIASAIADSRKDREGRLLKTLVWLRERAIGEDLGTVGLDHIERFLKAIDHPPAARDFRAVAIVCSRLLNVEIEDVKTPPEDECTLIVISVPDLKNNYEALYTAIAASVA</sequence>
<comment type="caution">
    <text evidence="2">The sequence shown here is derived from an EMBL/GenBank/DDBJ whole genome shotgun (WGS) entry which is preliminary data.</text>
</comment>
<accession>A0A3N9WHW8</accession>
<keyword evidence="3" id="KW-1185">Reference proteome</keyword>
<evidence type="ECO:0000313" key="3">
    <source>
        <dbReference type="Proteomes" id="UP000282312"/>
    </source>
</evidence>
<dbReference type="InterPro" id="IPR014976">
    <property type="entry name" value="AbpA_HamA_C"/>
</dbReference>
<dbReference type="Pfam" id="PF08878">
    <property type="entry name" value="HamA"/>
    <property type="match status" value="1"/>
</dbReference>
<protein>
    <submittedName>
        <fullName evidence="2">DUF1837 domain-containing protein</fullName>
    </submittedName>
</protein>
<evidence type="ECO:0000313" key="2">
    <source>
        <dbReference type="EMBL" id="RQX00502.1"/>
    </source>
</evidence>